<dbReference type="Gene3D" id="3.40.50.300">
    <property type="entry name" value="P-loop containing nucleotide triphosphate hydrolases"/>
    <property type="match status" value="1"/>
</dbReference>
<feature type="domain" description="ATPase AAA-type core" evidence="1">
    <location>
        <begin position="48"/>
        <end position="373"/>
    </location>
</feature>
<dbReference type="EMBL" id="AP024484">
    <property type="protein sequence ID" value="BCS84446.1"/>
    <property type="molecule type" value="Genomic_DNA"/>
</dbReference>
<reference evidence="2 3" key="1">
    <citation type="journal article" date="2022" name="Int. J. Syst. Evol. Microbiol.">
        <title>Prevotella herbatica sp. nov., a plant polysaccharide-decomposing anaerobic bacterium isolated from a methanogenic reactor.</title>
        <authorList>
            <person name="Uek A."/>
            <person name="Tonouchi A."/>
            <person name="Kaku N."/>
            <person name="Ueki K."/>
        </authorList>
    </citation>
    <scope>NUCLEOTIDE SEQUENCE [LARGE SCALE GENOMIC DNA]</scope>
    <source>
        <strain evidence="2 3">WR041</strain>
    </source>
</reference>
<sequence length="440" mass="50909">MIAEFKIKNFYSLKDEQTLSFIPTNDKTSEDVYTENVADGIRLLKIGCIYGSNASGKTNILHALDFFSHFMVDTSQKKGDETGVIPFLLDNVSNKEKTEFEMTFYLMQERYKLNLILDRKIVYKEILQVYTSPQPTLLYDRTYNADTDSTEIKFGSKAGLLKKKRDAIEGNTISNRSVIAAFGISNVEKSKLNLVYEMFSNHIAPAMLPTNSLMGFIKKNLRDRRNDKMKKFILHFLKASDFNISDISIHDEEIKINSDMEAFIRNAPSMSDKEKDEIIQNGTIKREELFFTHHTTNGEAELNEELESMGTKRYMGLATILYDLLARGVFLPIDEIETSIHYELLSYFIRVFLVNSKKHSQLIMTTHDINLLDENYIRRDTIWFTDKNDCGETQLLRLSSLGLHKTISVYNAYRQEKLVDLPFTESIYIDKNLYDEESEN</sequence>
<dbReference type="Pfam" id="PF13304">
    <property type="entry name" value="AAA_21"/>
    <property type="match status" value="1"/>
</dbReference>
<name>A0ABM7NVQ2_9BACT</name>
<dbReference type="GO" id="GO:0005524">
    <property type="term" value="F:ATP binding"/>
    <property type="evidence" value="ECO:0007669"/>
    <property type="project" value="UniProtKB-KW"/>
</dbReference>
<accession>A0ABM7NVQ2</accession>
<dbReference type="Proteomes" id="UP001319045">
    <property type="component" value="Chromosome"/>
</dbReference>
<dbReference type="PANTHER" id="PTHR40396:SF1">
    <property type="entry name" value="ATPASE AAA-TYPE CORE DOMAIN-CONTAINING PROTEIN"/>
    <property type="match status" value="1"/>
</dbReference>
<keyword evidence="3" id="KW-1185">Reference proteome</keyword>
<proteinExistence type="predicted"/>
<evidence type="ECO:0000313" key="2">
    <source>
        <dbReference type="EMBL" id="BCS84446.1"/>
    </source>
</evidence>
<dbReference type="PANTHER" id="PTHR40396">
    <property type="entry name" value="ATPASE-LIKE PROTEIN"/>
    <property type="match status" value="1"/>
</dbReference>
<dbReference type="InterPro" id="IPR003959">
    <property type="entry name" value="ATPase_AAA_core"/>
</dbReference>
<keyword evidence="2" id="KW-0067">ATP-binding</keyword>
<protein>
    <submittedName>
        <fullName evidence="2">ATP-binding protein</fullName>
    </submittedName>
</protein>
<evidence type="ECO:0000313" key="3">
    <source>
        <dbReference type="Proteomes" id="UP001319045"/>
    </source>
</evidence>
<evidence type="ECO:0000259" key="1">
    <source>
        <dbReference type="Pfam" id="PF13304"/>
    </source>
</evidence>
<dbReference type="SUPFAM" id="SSF52540">
    <property type="entry name" value="P-loop containing nucleoside triphosphate hydrolases"/>
    <property type="match status" value="1"/>
</dbReference>
<gene>
    <name evidence="2" type="ORF">prwr041_03390</name>
</gene>
<dbReference type="InterPro" id="IPR027417">
    <property type="entry name" value="P-loop_NTPase"/>
</dbReference>
<dbReference type="RefSeq" id="WP_207154621.1">
    <property type="nucleotide sequence ID" value="NZ_AP024484.1"/>
</dbReference>
<keyword evidence="2" id="KW-0547">Nucleotide-binding</keyword>
<organism evidence="2 3">
    <name type="scientific">Prevotella herbatica</name>
    <dbReference type="NCBI Taxonomy" id="2801997"/>
    <lineage>
        <taxon>Bacteria</taxon>
        <taxon>Pseudomonadati</taxon>
        <taxon>Bacteroidota</taxon>
        <taxon>Bacteroidia</taxon>
        <taxon>Bacteroidales</taxon>
        <taxon>Prevotellaceae</taxon>
        <taxon>Prevotella</taxon>
    </lineage>
</organism>